<name>A0AAD7DK66_9AGAR</name>
<proteinExistence type="predicted"/>
<evidence type="ECO:0000313" key="2">
    <source>
        <dbReference type="Proteomes" id="UP001215598"/>
    </source>
</evidence>
<protein>
    <submittedName>
        <fullName evidence="1">Uncharacterized protein</fullName>
    </submittedName>
</protein>
<comment type="caution">
    <text evidence="1">The sequence shown here is derived from an EMBL/GenBank/DDBJ whole genome shotgun (WGS) entry which is preliminary data.</text>
</comment>
<dbReference type="EMBL" id="JARKIB010000752">
    <property type="protein sequence ID" value="KAJ7692780.1"/>
    <property type="molecule type" value="Genomic_DNA"/>
</dbReference>
<gene>
    <name evidence="1" type="ORF">B0H16DRAFT_1850467</name>
</gene>
<reference evidence="1" key="1">
    <citation type="submission" date="2023-03" db="EMBL/GenBank/DDBJ databases">
        <title>Massive genome expansion in bonnet fungi (Mycena s.s.) driven by repeated elements and novel gene families across ecological guilds.</title>
        <authorList>
            <consortium name="Lawrence Berkeley National Laboratory"/>
            <person name="Harder C.B."/>
            <person name="Miyauchi S."/>
            <person name="Viragh M."/>
            <person name="Kuo A."/>
            <person name="Thoen E."/>
            <person name="Andreopoulos B."/>
            <person name="Lu D."/>
            <person name="Skrede I."/>
            <person name="Drula E."/>
            <person name="Henrissat B."/>
            <person name="Morin E."/>
            <person name="Kohler A."/>
            <person name="Barry K."/>
            <person name="LaButti K."/>
            <person name="Morin E."/>
            <person name="Salamov A."/>
            <person name="Lipzen A."/>
            <person name="Mereny Z."/>
            <person name="Hegedus B."/>
            <person name="Baldrian P."/>
            <person name="Stursova M."/>
            <person name="Weitz H."/>
            <person name="Taylor A."/>
            <person name="Grigoriev I.V."/>
            <person name="Nagy L.G."/>
            <person name="Martin F."/>
            <person name="Kauserud H."/>
        </authorList>
    </citation>
    <scope>NUCLEOTIDE SEQUENCE</scope>
    <source>
        <strain evidence="1">CBHHK182m</strain>
    </source>
</reference>
<keyword evidence="2" id="KW-1185">Reference proteome</keyword>
<sequence>MSTSMLIAAPDDPELEISTKIADYFEALYAEEENNRKPRGSLLKAPGTAGRRQQEGWNLASSRWLVVFHFQPTDDESGQSCPCDGIPTADNSRDLGGPLLTRPSLVLPAALPELTTGPQAPTRQCQCANPNWRSSTSSQGWHNSELLGAKMCDACGYERRHHNHPPPSLQVRHMPMHPPTHYANVNCGKSIVG</sequence>
<evidence type="ECO:0000313" key="1">
    <source>
        <dbReference type="EMBL" id="KAJ7692780.1"/>
    </source>
</evidence>
<dbReference type="Proteomes" id="UP001215598">
    <property type="component" value="Unassembled WGS sequence"/>
</dbReference>
<accession>A0AAD7DK66</accession>
<dbReference type="AlphaFoldDB" id="A0AAD7DK66"/>
<organism evidence="1 2">
    <name type="scientific">Mycena metata</name>
    <dbReference type="NCBI Taxonomy" id="1033252"/>
    <lineage>
        <taxon>Eukaryota</taxon>
        <taxon>Fungi</taxon>
        <taxon>Dikarya</taxon>
        <taxon>Basidiomycota</taxon>
        <taxon>Agaricomycotina</taxon>
        <taxon>Agaricomycetes</taxon>
        <taxon>Agaricomycetidae</taxon>
        <taxon>Agaricales</taxon>
        <taxon>Marasmiineae</taxon>
        <taxon>Mycenaceae</taxon>
        <taxon>Mycena</taxon>
    </lineage>
</organism>